<accession>A0A9N9EXA8</accession>
<evidence type="ECO:0000313" key="2">
    <source>
        <dbReference type="EMBL" id="CAG8696342.1"/>
    </source>
</evidence>
<keyword evidence="3" id="KW-1185">Reference proteome</keyword>
<feature type="compositionally biased region" description="Low complexity" evidence="1">
    <location>
        <begin position="18"/>
        <end position="30"/>
    </location>
</feature>
<gene>
    <name evidence="2" type="ORF">DERYTH_LOCUS12699</name>
</gene>
<dbReference type="EMBL" id="CAJVPY010008464">
    <property type="protein sequence ID" value="CAG8696342.1"/>
    <property type="molecule type" value="Genomic_DNA"/>
</dbReference>
<dbReference type="AlphaFoldDB" id="A0A9N9EXA8"/>
<feature type="non-terminal residue" evidence="2">
    <location>
        <position position="1"/>
    </location>
</feature>
<sequence>MSSNTMQTTISNLESTMISSSEPNISNSEPTVISVPEPAIMSVSEATNSLTSLTNGIYNLEFDESLQAIDESSINLYEMHWLNLKKTSFKK</sequence>
<comment type="caution">
    <text evidence="2">The sequence shown here is derived from an EMBL/GenBank/DDBJ whole genome shotgun (WGS) entry which is preliminary data.</text>
</comment>
<feature type="compositionally biased region" description="Polar residues" evidence="1">
    <location>
        <begin position="1"/>
        <end position="17"/>
    </location>
</feature>
<proteinExistence type="predicted"/>
<evidence type="ECO:0000313" key="3">
    <source>
        <dbReference type="Proteomes" id="UP000789405"/>
    </source>
</evidence>
<organism evidence="2 3">
    <name type="scientific">Dentiscutata erythropus</name>
    <dbReference type="NCBI Taxonomy" id="1348616"/>
    <lineage>
        <taxon>Eukaryota</taxon>
        <taxon>Fungi</taxon>
        <taxon>Fungi incertae sedis</taxon>
        <taxon>Mucoromycota</taxon>
        <taxon>Glomeromycotina</taxon>
        <taxon>Glomeromycetes</taxon>
        <taxon>Diversisporales</taxon>
        <taxon>Gigasporaceae</taxon>
        <taxon>Dentiscutata</taxon>
    </lineage>
</organism>
<feature type="region of interest" description="Disordered" evidence="1">
    <location>
        <begin position="1"/>
        <end position="31"/>
    </location>
</feature>
<reference evidence="2" key="1">
    <citation type="submission" date="2021-06" db="EMBL/GenBank/DDBJ databases">
        <authorList>
            <person name="Kallberg Y."/>
            <person name="Tangrot J."/>
            <person name="Rosling A."/>
        </authorList>
    </citation>
    <scope>NUCLEOTIDE SEQUENCE</scope>
    <source>
        <strain evidence="2">MA453B</strain>
    </source>
</reference>
<dbReference type="Proteomes" id="UP000789405">
    <property type="component" value="Unassembled WGS sequence"/>
</dbReference>
<protein>
    <submittedName>
        <fullName evidence="2">3193_t:CDS:1</fullName>
    </submittedName>
</protein>
<name>A0A9N9EXA8_9GLOM</name>
<evidence type="ECO:0000256" key="1">
    <source>
        <dbReference type="SAM" id="MobiDB-lite"/>
    </source>
</evidence>